<dbReference type="Proteomes" id="UP000006663">
    <property type="component" value="Chromosome"/>
</dbReference>
<dbReference type="KEGG" id="hbo:Hbor_11130"/>
<evidence type="ECO:0000313" key="1">
    <source>
        <dbReference type="EMBL" id="ADQ66703.1"/>
    </source>
</evidence>
<keyword evidence="3" id="KW-1185">Reference proteome</keyword>
<dbReference type="Proteomes" id="UP000011585">
    <property type="component" value="Unassembled WGS sequence"/>
</dbReference>
<accession>E4NQL5</accession>
<sequence>MGDQCRPCEQTGLPAVTDLVHAAVALFWGTGIRYVVVSYVADVYPYIIMEVVSANLDEVSATETLLVILAGCHHTLVQTEICLRLTGFTVEPGWCVFFSNNDSLPFSKVVF</sequence>
<protein>
    <submittedName>
        <fullName evidence="1">Uncharacterized protein</fullName>
    </submittedName>
</protein>
<dbReference type="EMBL" id="CP001690">
    <property type="protein sequence ID" value="ADQ66703.1"/>
    <property type="molecule type" value="Genomic_DNA"/>
</dbReference>
<evidence type="ECO:0000313" key="3">
    <source>
        <dbReference type="Proteomes" id="UP000006663"/>
    </source>
</evidence>
<reference evidence="1 3" key="1">
    <citation type="journal article" date="2009" name="Stand. Genomic Sci.">
        <title>Complete genome sequence of Halogeometricum borinquense type strain (PR3).</title>
        <authorList>
            <person name="Malfatti S."/>
            <person name="Tindall B.J."/>
            <person name="Schneider S."/>
            <person name="Fahnrich R."/>
            <person name="Lapidus A."/>
            <person name="Labuttii K."/>
            <person name="Copeland A."/>
            <person name="Glavina Del Rio T."/>
            <person name="Nolan M."/>
            <person name="Chen F."/>
            <person name="Lucas S."/>
            <person name="Tice H."/>
            <person name="Cheng J.F."/>
            <person name="Bruce D."/>
            <person name="Goodwin L."/>
            <person name="Pitluck S."/>
            <person name="Anderson I."/>
            <person name="Pati A."/>
            <person name="Ivanova N."/>
            <person name="Mavromatis K."/>
            <person name="Chen A."/>
            <person name="Palaniappan K."/>
            <person name="D'haeseleer P."/>
            <person name="Goker M."/>
            <person name="Bristow J."/>
            <person name="Eisen J.A."/>
            <person name="Markowitz V."/>
            <person name="Hugenholtz P."/>
            <person name="Kyrpides N.C."/>
            <person name="Klenk H.P."/>
            <person name="Chain P."/>
        </authorList>
    </citation>
    <scope>NUCLEOTIDE SEQUENCE [LARGE SCALE GENOMIC DNA]</scope>
    <source>
        <strain evidence="3">ATCC 700274 / DSM 11551 / JCM 10706 / KCTC 4070 / PR3</strain>
        <strain evidence="1">PR 3</strain>
    </source>
</reference>
<evidence type="ECO:0000313" key="4">
    <source>
        <dbReference type="Proteomes" id="UP000011585"/>
    </source>
</evidence>
<dbReference type="EMBL" id="AOHT01000010">
    <property type="protein sequence ID" value="ELY30212.1"/>
    <property type="molecule type" value="Genomic_DNA"/>
</dbReference>
<dbReference type="HOGENOM" id="CLU_2152523_0_0_2"/>
<evidence type="ECO:0000313" key="2">
    <source>
        <dbReference type="EMBL" id="ELY30212.1"/>
    </source>
</evidence>
<reference evidence="2 4" key="2">
    <citation type="journal article" date="2014" name="PLoS Genet.">
        <title>Phylogenetically driven sequencing of extremely halophilic archaea reveals strategies for static and dynamic osmo-response.</title>
        <authorList>
            <person name="Becker E.A."/>
            <person name="Seitzer P.M."/>
            <person name="Tritt A."/>
            <person name="Larsen D."/>
            <person name="Krusor M."/>
            <person name="Yao A.I."/>
            <person name="Wu D."/>
            <person name="Madern D."/>
            <person name="Eisen J.A."/>
            <person name="Darling A.E."/>
            <person name="Facciotti M.T."/>
        </authorList>
    </citation>
    <scope>NUCLEOTIDE SEQUENCE [LARGE SCALE GENOMIC DNA]</scope>
    <source>
        <strain evidence="2 4">DSM 11551</strain>
    </source>
</reference>
<gene>
    <name evidence="1" type="ordered locus">Hbor_11130</name>
    <name evidence="2" type="ORF">C499_03063</name>
</gene>
<organism evidence="1 3">
    <name type="scientific">Halogeometricum borinquense (strain ATCC 700274 / DSM 11551 / JCM 10706 / KCTC 4070 / PR3)</name>
    <dbReference type="NCBI Taxonomy" id="469382"/>
    <lineage>
        <taxon>Archaea</taxon>
        <taxon>Methanobacteriati</taxon>
        <taxon>Methanobacteriota</taxon>
        <taxon>Stenosarchaea group</taxon>
        <taxon>Halobacteria</taxon>
        <taxon>Halobacteriales</taxon>
        <taxon>Haloferacaceae</taxon>
        <taxon>Halogeometricum</taxon>
    </lineage>
</organism>
<name>E4NQL5_HALBP</name>
<proteinExistence type="predicted"/>
<dbReference type="AlphaFoldDB" id="E4NQL5"/>